<evidence type="ECO:0000313" key="1">
    <source>
        <dbReference type="EMBL" id="TFK70924.1"/>
    </source>
</evidence>
<sequence length="640" mass="65792">MRDLPPALIAALILLTETLPSHALQLQVQARRRPSLQRRDNSVALVDSGDVSYQTNLTLGGVSFACLVDTGSSDLWVAGSVPGASLTGFTTGVNYAVGQVQGPIKLATLDFAGFTVQSQAYLEVTPDTDNPQGTGLIGLGPNSGSSIFQTVSTPASATVLDRIFLQNTTTPNFITVLLGRKQDPSDTYSGTITVGEVLSDFNAVTNQPKLLVTDVPIRDAGDQHFQILLDDDGLIGPDGNVIQLQTVVAGTQDKKQTTAVVDTGFSLPQLPKVAADAIYSQIPGAEFTTLNNIGGVWIVPCQKEVNITFKFGGIKYPIHPLDTTLDPQLVGLSKVRNSAGDPCCIGTFQPFSFDTGTTPEYDMILGMAFLRNVYMLVDYGDFVVGSTQLDDPYIQFLSTTDPVEAHSDFVKVRLNGVDTTSSQGHNAGTGSGSGASPNSNGNDPGGSKSKMAVIAIVAGVVAIAFGGLSGLIWLFRTRRVRNASKHQRLSGGNYTGFGMAMVSASGGGGGGAGGRGGGQAYYHSLQHPAPPAAGAQPPQTVLVPGTNAQGYVAGYTSGGGGGGSGGYTGYTGGGYSTPPLGPPVNRDSYLGGGAGGGYGGGGYGGGYSGEGPGTNSESHYMSSGMSSGHGWTTGPSMSTR</sequence>
<gene>
    <name evidence="1" type="ORF">BDN72DRAFT_818156</name>
</gene>
<keyword evidence="1" id="KW-0645">Protease</keyword>
<reference evidence="1 2" key="1">
    <citation type="journal article" date="2019" name="Nat. Ecol. Evol.">
        <title>Megaphylogeny resolves global patterns of mushroom evolution.</title>
        <authorList>
            <person name="Varga T."/>
            <person name="Krizsan K."/>
            <person name="Foldi C."/>
            <person name="Dima B."/>
            <person name="Sanchez-Garcia M."/>
            <person name="Sanchez-Ramirez S."/>
            <person name="Szollosi G.J."/>
            <person name="Szarkandi J.G."/>
            <person name="Papp V."/>
            <person name="Albert L."/>
            <person name="Andreopoulos W."/>
            <person name="Angelini C."/>
            <person name="Antonin V."/>
            <person name="Barry K.W."/>
            <person name="Bougher N.L."/>
            <person name="Buchanan P."/>
            <person name="Buyck B."/>
            <person name="Bense V."/>
            <person name="Catcheside P."/>
            <person name="Chovatia M."/>
            <person name="Cooper J."/>
            <person name="Damon W."/>
            <person name="Desjardin D."/>
            <person name="Finy P."/>
            <person name="Geml J."/>
            <person name="Haridas S."/>
            <person name="Hughes K."/>
            <person name="Justo A."/>
            <person name="Karasinski D."/>
            <person name="Kautmanova I."/>
            <person name="Kiss B."/>
            <person name="Kocsube S."/>
            <person name="Kotiranta H."/>
            <person name="LaButti K.M."/>
            <person name="Lechner B.E."/>
            <person name="Liimatainen K."/>
            <person name="Lipzen A."/>
            <person name="Lukacs Z."/>
            <person name="Mihaltcheva S."/>
            <person name="Morgado L.N."/>
            <person name="Niskanen T."/>
            <person name="Noordeloos M.E."/>
            <person name="Ohm R.A."/>
            <person name="Ortiz-Santana B."/>
            <person name="Ovrebo C."/>
            <person name="Racz N."/>
            <person name="Riley R."/>
            <person name="Savchenko A."/>
            <person name="Shiryaev A."/>
            <person name="Soop K."/>
            <person name="Spirin V."/>
            <person name="Szebenyi C."/>
            <person name="Tomsovsky M."/>
            <person name="Tulloss R.E."/>
            <person name="Uehling J."/>
            <person name="Grigoriev I.V."/>
            <person name="Vagvolgyi C."/>
            <person name="Papp T."/>
            <person name="Martin F.M."/>
            <person name="Miettinen O."/>
            <person name="Hibbett D.S."/>
            <person name="Nagy L.G."/>
        </authorList>
    </citation>
    <scope>NUCLEOTIDE SEQUENCE [LARGE SCALE GENOMIC DNA]</scope>
    <source>
        <strain evidence="1 2">NL-1719</strain>
    </source>
</reference>
<dbReference type="EMBL" id="ML208305">
    <property type="protein sequence ID" value="TFK70924.1"/>
    <property type="molecule type" value="Genomic_DNA"/>
</dbReference>
<name>A0ACD3B032_9AGAR</name>
<keyword evidence="1" id="KW-0378">Hydrolase</keyword>
<evidence type="ECO:0000313" key="2">
    <source>
        <dbReference type="Proteomes" id="UP000308600"/>
    </source>
</evidence>
<keyword evidence="2" id="KW-1185">Reference proteome</keyword>
<dbReference type="Proteomes" id="UP000308600">
    <property type="component" value="Unassembled WGS sequence"/>
</dbReference>
<protein>
    <submittedName>
        <fullName evidence="1">Acid protease</fullName>
    </submittedName>
</protein>
<organism evidence="1 2">
    <name type="scientific">Pluteus cervinus</name>
    <dbReference type="NCBI Taxonomy" id="181527"/>
    <lineage>
        <taxon>Eukaryota</taxon>
        <taxon>Fungi</taxon>
        <taxon>Dikarya</taxon>
        <taxon>Basidiomycota</taxon>
        <taxon>Agaricomycotina</taxon>
        <taxon>Agaricomycetes</taxon>
        <taxon>Agaricomycetidae</taxon>
        <taxon>Agaricales</taxon>
        <taxon>Pluteineae</taxon>
        <taxon>Pluteaceae</taxon>
        <taxon>Pluteus</taxon>
    </lineage>
</organism>
<accession>A0ACD3B032</accession>
<proteinExistence type="predicted"/>